<evidence type="ECO:0000313" key="2">
    <source>
        <dbReference type="Proteomes" id="UP000001542"/>
    </source>
</evidence>
<gene>
    <name evidence="1" type="ORF">TVAG_057820</name>
</gene>
<dbReference type="VEuPathDB" id="TrichDB:TVAG_057820"/>
<dbReference type="VEuPathDB" id="TrichDB:TVAGG3_0254900"/>
<keyword evidence="2" id="KW-1185">Reference proteome</keyword>
<organism evidence="1 2">
    <name type="scientific">Trichomonas vaginalis (strain ATCC PRA-98 / G3)</name>
    <dbReference type="NCBI Taxonomy" id="412133"/>
    <lineage>
        <taxon>Eukaryota</taxon>
        <taxon>Metamonada</taxon>
        <taxon>Parabasalia</taxon>
        <taxon>Trichomonadida</taxon>
        <taxon>Trichomonadidae</taxon>
        <taxon>Trichomonas</taxon>
    </lineage>
</organism>
<dbReference type="InterPro" id="IPR026906">
    <property type="entry name" value="LRR_5"/>
</dbReference>
<proteinExistence type="predicted"/>
<dbReference type="PANTHER" id="PTHR45661:SF3">
    <property type="entry name" value="IG-LIKE DOMAIN-CONTAINING PROTEIN"/>
    <property type="match status" value="1"/>
</dbReference>
<dbReference type="Gene3D" id="3.80.10.10">
    <property type="entry name" value="Ribonuclease Inhibitor"/>
    <property type="match status" value="3"/>
</dbReference>
<dbReference type="OrthoDB" id="6363818at2759"/>
<dbReference type="KEGG" id="tva:4752010"/>
<dbReference type="SUPFAM" id="SSF52058">
    <property type="entry name" value="L domain-like"/>
    <property type="match status" value="2"/>
</dbReference>
<dbReference type="InterPro" id="IPR053139">
    <property type="entry name" value="Surface_bspA-like"/>
</dbReference>
<protein>
    <submittedName>
        <fullName evidence="1">Surface antigen BspA-like</fullName>
    </submittedName>
</protein>
<dbReference type="EMBL" id="DS113866">
    <property type="protein sequence ID" value="EAX94281.1"/>
    <property type="molecule type" value="Genomic_DNA"/>
</dbReference>
<dbReference type="InParanoid" id="A2FLD1"/>
<evidence type="ECO:0000313" key="1">
    <source>
        <dbReference type="EMBL" id="EAX94281.1"/>
    </source>
</evidence>
<dbReference type="AlphaFoldDB" id="A2FLD1"/>
<name>A2FLD1_TRIV3</name>
<dbReference type="Pfam" id="PF13306">
    <property type="entry name" value="LRR_5"/>
    <property type="match status" value="4"/>
</dbReference>
<dbReference type="InterPro" id="IPR032675">
    <property type="entry name" value="LRR_dom_sf"/>
</dbReference>
<reference evidence="1" key="1">
    <citation type="submission" date="2006-10" db="EMBL/GenBank/DDBJ databases">
        <authorList>
            <person name="Amadeo P."/>
            <person name="Zhao Q."/>
            <person name="Wortman J."/>
            <person name="Fraser-Liggett C."/>
            <person name="Carlton J."/>
        </authorList>
    </citation>
    <scope>NUCLEOTIDE SEQUENCE</scope>
    <source>
        <strain evidence="1">G3</strain>
    </source>
</reference>
<dbReference type="PANTHER" id="PTHR45661">
    <property type="entry name" value="SURFACE ANTIGEN"/>
    <property type="match status" value="1"/>
</dbReference>
<sequence length="696" mass="78375">MLIISICVASRIDEYSYSEDGKTLIKVTSGPSDLSISDNCEIISNSCFENLATLQSFSFNGNPNLKIIEKQGFSHCTGLKIINLSSCAKLTTISYRAFYQCSSVSKILLPKGLKEIQESAFYNNSIEDITIPSSVEKIGAFAFQDCSKLKIITFEESSNLTSLERGVFAGIHLDIFAIPENVQKISGYTFGNNRFSTFSIPSSNKYLKLENSIVYSKNQSILYFIKNKDINTFDFLKNVTTLGEYCFYGSLLPSIKIPSSVKKIEDYAFCNSSYLKTVEFSGSFDFIGSNIFDGCDNLQYINFTNSSMIVDADSFISSNNKAKMKFTCKNLFSSKAIEIGTNVSVSYLGNQDLYIDKNALIMDFAQTTIYEYWGYNISGITIPESISAINSRVFENSTISYIRFAYKSKLSEIGEYAFKNCSNISTINFTTQNNFSIEPSTFENCIKLEIVFNIINISDRCFYGCSNLKNITIRDAATYIGVRSFENCCSLESITIPSGIKTISEYSFLNCSGLKSISFKSGRDLTNFSINSISECSSLQNISDFDSHKYKCMNNTIYYKNGTSGTELDLIYHLSHSRDEVLILNCNVIRNYSFNHSYNIVNISIVPNSVSLIESNSFNNCSNLKYINFPLSVQTVEVNAFFDCKSIQCPIRIMNRTIEYLKMINESGISLKLINSCKPTQNFDQEVIFSNRYIRR</sequence>
<accession>A2FLD1</accession>
<dbReference type="STRING" id="5722.A2FLD1"/>
<dbReference type="Proteomes" id="UP000001542">
    <property type="component" value="Unassembled WGS sequence"/>
</dbReference>
<dbReference type="RefSeq" id="XP_001307211.1">
    <property type="nucleotide sequence ID" value="XM_001307210.1"/>
</dbReference>
<reference evidence="1" key="2">
    <citation type="journal article" date="2007" name="Science">
        <title>Draft genome sequence of the sexually transmitted pathogen Trichomonas vaginalis.</title>
        <authorList>
            <person name="Carlton J.M."/>
            <person name="Hirt R.P."/>
            <person name="Silva J.C."/>
            <person name="Delcher A.L."/>
            <person name="Schatz M."/>
            <person name="Zhao Q."/>
            <person name="Wortman J.R."/>
            <person name="Bidwell S.L."/>
            <person name="Alsmark U.C.M."/>
            <person name="Besteiro S."/>
            <person name="Sicheritz-Ponten T."/>
            <person name="Noel C.J."/>
            <person name="Dacks J.B."/>
            <person name="Foster P.G."/>
            <person name="Simillion C."/>
            <person name="Van de Peer Y."/>
            <person name="Miranda-Saavedra D."/>
            <person name="Barton G.J."/>
            <person name="Westrop G.D."/>
            <person name="Mueller S."/>
            <person name="Dessi D."/>
            <person name="Fiori P.L."/>
            <person name="Ren Q."/>
            <person name="Paulsen I."/>
            <person name="Zhang H."/>
            <person name="Bastida-Corcuera F.D."/>
            <person name="Simoes-Barbosa A."/>
            <person name="Brown M.T."/>
            <person name="Hayes R.D."/>
            <person name="Mukherjee M."/>
            <person name="Okumura C.Y."/>
            <person name="Schneider R."/>
            <person name="Smith A.J."/>
            <person name="Vanacova S."/>
            <person name="Villalvazo M."/>
            <person name="Haas B.J."/>
            <person name="Pertea M."/>
            <person name="Feldblyum T.V."/>
            <person name="Utterback T.R."/>
            <person name="Shu C.L."/>
            <person name="Osoegawa K."/>
            <person name="de Jong P.J."/>
            <person name="Hrdy I."/>
            <person name="Horvathova L."/>
            <person name="Zubacova Z."/>
            <person name="Dolezal P."/>
            <person name="Malik S.B."/>
            <person name="Logsdon J.M. Jr."/>
            <person name="Henze K."/>
            <person name="Gupta A."/>
            <person name="Wang C.C."/>
            <person name="Dunne R.L."/>
            <person name="Upcroft J.A."/>
            <person name="Upcroft P."/>
            <person name="White O."/>
            <person name="Salzberg S.L."/>
            <person name="Tang P."/>
            <person name="Chiu C.-H."/>
            <person name="Lee Y.-S."/>
            <person name="Embley T.M."/>
            <person name="Coombs G.H."/>
            <person name="Mottram J.C."/>
            <person name="Tachezy J."/>
            <person name="Fraser-Liggett C.M."/>
            <person name="Johnson P.J."/>
        </authorList>
    </citation>
    <scope>NUCLEOTIDE SEQUENCE [LARGE SCALE GENOMIC DNA]</scope>
    <source>
        <strain evidence="1">G3</strain>
    </source>
</reference>